<dbReference type="PROSITE" id="PS51904">
    <property type="entry name" value="GLYCOSYL_HYDROL_F25_2"/>
    <property type="match status" value="1"/>
</dbReference>
<dbReference type="Pfam" id="PF08239">
    <property type="entry name" value="SH3_3"/>
    <property type="match status" value="1"/>
</dbReference>
<dbReference type="GO" id="GO:0003796">
    <property type="term" value="F:lysozyme activity"/>
    <property type="evidence" value="ECO:0007669"/>
    <property type="project" value="InterPro"/>
</dbReference>
<dbReference type="Gene3D" id="3.20.20.80">
    <property type="entry name" value="Glycosidases"/>
    <property type="match status" value="1"/>
</dbReference>
<dbReference type="PANTHER" id="PTHR34135">
    <property type="entry name" value="LYSOZYME"/>
    <property type="match status" value="1"/>
</dbReference>
<dbReference type="PROSITE" id="PS51781">
    <property type="entry name" value="SH3B"/>
    <property type="match status" value="1"/>
</dbReference>
<keyword evidence="4" id="KW-1185">Reference proteome</keyword>
<comment type="similarity">
    <text evidence="1">Belongs to the glycosyl hydrolase 25 family.</text>
</comment>
<name>A0A0P6WZK4_9CHLR</name>
<dbReference type="InterPro" id="IPR017853">
    <property type="entry name" value="GH"/>
</dbReference>
<dbReference type="Pfam" id="PF01183">
    <property type="entry name" value="Glyco_hydro_25"/>
    <property type="match status" value="1"/>
</dbReference>
<dbReference type="GO" id="GO:0009253">
    <property type="term" value="P:peptidoglycan catabolic process"/>
    <property type="evidence" value="ECO:0007669"/>
    <property type="project" value="InterPro"/>
</dbReference>
<dbReference type="STRING" id="1134406.ADN00_15655"/>
<dbReference type="SUPFAM" id="SSF51445">
    <property type="entry name" value="(Trans)glycosidases"/>
    <property type="match status" value="1"/>
</dbReference>
<evidence type="ECO:0000313" key="4">
    <source>
        <dbReference type="Proteomes" id="UP000050417"/>
    </source>
</evidence>
<feature type="domain" description="SH3b" evidence="2">
    <location>
        <begin position="267"/>
        <end position="332"/>
    </location>
</feature>
<gene>
    <name evidence="3" type="ORF">ADN00_15655</name>
</gene>
<evidence type="ECO:0000313" key="3">
    <source>
        <dbReference type="EMBL" id="KPL72251.1"/>
    </source>
</evidence>
<protein>
    <recommendedName>
        <fullName evidence="2">SH3b domain-containing protein</fullName>
    </recommendedName>
</protein>
<accession>A0A0P6WZK4</accession>
<dbReference type="SMART" id="SM00287">
    <property type="entry name" value="SH3b"/>
    <property type="match status" value="1"/>
</dbReference>
<dbReference type="GO" id="GO:0016052">
    <property type="term" value="P:carbohydrate catabolic process"/>
    <property type="evidence" value="ECO:0007669"/>
    <property type="project" value="TreeGrafter"/>
</dbReference>
<dbReference type="GO" id="GO:0016998">
    <property type="term" value="P:cell wall macromolecule catabolic process"/>
    <property type="evidence" value="ECO:0007669"/>
    <property type="project" value="InterPro"/>
</dbReference>
<evidence type="ECO:0000256" key="1">
    <source>
        <dbReference type="ARBA" id="ARBA00010646"/>
    </source>
</evidence>
<dbReference type="Proteomes" id="UP000050417">
    <property type="component" value="Unassembled WGS sequence"/>
</dbReference>
<sequence>MLSSYVVDVSRYQKKILPALLRSKGVGAVIAKSSGSLSKDIKFDQHYTDCQKDEMPIAPYHWVDPIYYPEKQIDTFLSINKGRNIFAYVLDIEQWWNNWDAWYKAVIKQISWSAVPRIRPDLIAKHAKQCVDYLVSRADKSVILYTSYGFVTSYAQGMSEWLGDYSNWVANYVVQSNKKLTLEWEDLVYYLPYGKTPLLPPGVTLKNMVGWQFTGDLISLPGTYYDDRATILSPIDLNLFSKEWLEKATGKTMPTAPITMPEGKDVAVKYSVSPWVTLGLRMREGPDLNSQIITVLKAGSILDYAGKSKGMWKNVTWNDLSGWVHGSYIQKI</sequence>
<dbReference type="InterPro" id="IPR003646">
    <property type="entry name" value="SH3-like_bac-type"/>
</dbReference>
<reference evidence="3 4" key="1">
    <citation type="submission" date="2015-07" db="EMBL/GenBank/DDBJ databases">
        <title>Genome sequence of Ornatilinea apprima DSM 23815.</title>
        <authorList>
            <person name="Hemp J."/>
            <person name="Ward L.M."/>
            <person name="Pace L.A."/>
            <person name="Fischer W.W."/>
        </authorList>
    </citation>
    <scope>NUCLEOTIDE SEQUENCE [LARGE SCALE GENOMIC DNA]</scope>
    <source>
        <strain evidence="3 4">P3M-1</strain>
    </source>
</reference>
<comment type="caution">
    <text evidence="3">The sequence shown here is derived from an EMBL/GenBank/DDBJ whole genome shotgun (WGS) entry which is preliminary data.</text>
</comment>
<dbReference type="AlphaFoldDB" id="A0A0P6WZK4"/>
<evidence type="ECO:0000259" key="2">
    <source>
        <dbReference type="PROSITE" id="PS51781"/>
    </source>
</evidence>
<dbReference type="OrthoDB" id="166934at2"/>
<dbReference type="Gene3D" id="2.30.30.40">
    <property type="entry name" value="SH3 Domains"/>
    <property type="match status" value="1"/>
</dbReference>
<dbReference type="EMBL" id="LGCL01000039">
    <property type="protein sequence ID" value="KPL72251.1"/>
    <property type="molecule type" value="Genomic_DNA"/>
</dbReference>
<proteinExistence type="inferred from homology"/>
<organism evidence="3 4">
    <name type="scientific">Ornatilinea apprima</name>
    <dbReference type="NCBI Taxonomy" id="1134406"/>
    <lineage>
        <taxon>Bacteria</taxon>
        <taxon>Bacillati</taxon>
        <taxon>Chloroflexota</taxon>
        <taxon>Anaerolineae</taxon>
        <taxon>Anaerolineales</taxon>
        <taxon>Anaerolineaceae</taxon>
        <taxon>Ornatilinea</taxon>
    </lineage>
</organism>
<dbReference type="InterPro" id="IPR002053">
    <property type="entry name" value="Glyco_hydro_25"/>
</dbReference>
<dbReference type="PANTHER" id="PTHR34135:SF2">
    <property type="entry name" value="LYSOZYME"/>
    <property type="match status" value="1"/>
</dbReference>
<dbReference type="RefSeq" id="WP_075063968.1">
    <property type="nucleotide sequence ID" value="NZ_LGCL01000039.1"/>
</dbReference>